<evidence type="ECO:0000313" key="3">
    <source>
        <dbReference type="Proteomes" id="UP000494106"/>
    </source>
</evidence>
<feature type="compositionally biased region" description="Low complexity" evidence="1">
    <location>
        <begin position="176"/>
        <end position="189"/>
    </location>
</feature>
<evidence type="ECO:0000256" key="1">
    <source>
        <dbReference type="SAM" id="MobiDB-lite"/>
    </source>
</evidence>
<dbReference type="OrthoDB" id="8197386at2759"/>
<keyword evidence="3" id="KW-1185">Reference proteome</keyword>
<proteinExistence type="predicted"/>
<feature type="compositionally biased region" description="Polar residues" evidence="1">
    <location>
        <begin position="154"/>
        <end position="175"/>
    </location>
</feature>
<accession>A0A8S0Z847</accession>
<comment type="caution">
    <text evidence="2">The sequence shown here is derived from an EMBL/GenBank/DDBJ whole genome shotgun (WGS) entry which is preliminary data.</text>
</comment>
<organism evidence="2 3">
    <name type="scientific">Arctia plantaginis</name>
    <name type="common">Wood tiger moth</name>
    <name type="synonym">Phalaena plantaginis</name>
    <dbReference type="NCBI Taxonomy" id="874455"/>
    <lineage>
        <taxon>Eukaryota</taxon>
        <taxon>Metazoa</taxon>
        <taxon>Ecdysozoa</taxon>
        <taxon>Arthropoda</taxon>
        <taxon>Hexapoda</taxon>
        <taxon>Insecta</taxon>
        <taxon>Pterygota</taxon>
        <taxon>Neoptera</taxon>
        <taxon>Endopterygota</taxon>
        <taxon>Lepidoptera</taxon>
        <taxon>Glossata</taxon>
        <taxon>Ditrysia</taxon>
        <taxon>Noctuoidea</taxon>
        <taxon>Erebidae</taxon>
        <taxon>Arctiinae</taxon>
        <taxon>Arctia</taxon>
    </lineage>
</organism>
<dbReference type="AlphaFoldDB" id="A0A8S0Z847"/>
<reference evidence="2 3" key="1">
    <citation type="submission" date="2020-04" db="EMBL/GenBank/DDBJ databases">
        <authorList>
            <person name="Wallbank WR R."/>
            <person name="Pardo Diaz C."/>
            <person name="Kozak K."/>
            <person name="Martin S."/>
            <person name="Jiggins C."/>
            <person name="Moest M."/>
            <person name="Warren A I."/>
            <person name="Byers J.R.P. K."/>
            <person name="Montejo-Kovacevich G."/>
            <person name="Yen C E."/>
        </authorList>
    </citation>
    <scope>NUCLEOTIDE SEQUENCE [LARGE SCALE GENOMIC DNA]</scope>
</reference>
<sequence>MIWVCPDCVSLKPKPKNSDDTPVRGNKVHTPCYVSTQRGSRSKFSPTIAPDYGIVTDRIDSQLLEEFRELRSVMMLRMDSQANAIKDLQNQFCQTKTDLDRLIKMISALDEKCVRRPSESTRQQQEATDILHETSSSFYSCNITKGTHEKNPPHKTSNQKSSKGQRTANIQDDNNSGATKSSAASDTTSGIDSSPMSAQRDGNNTIGGWIMQKKKSSSGRSKIVGTGKNTQLMAIQAT</sequence>
<protein>
    <submittedName>
        <fullName evidence="2">Uncharacterized protein</fullName>
    </submittedName>
</protein>
<name>A0A8S0Z847_ARCPL</name>
<gene>
    <name evidence="2" type="ORF">APLA_LOCUS3642</name>
</gene>
<dbReference type="EMBL" id="CADEBC010000346">
    <property type="protein sequence ID" value="CAB3228504.1"/>
    <property type="molecule type" value="Genomic_DNA"/>
</dbReference>
<dbReference type="Proteomes" id="UP000494106">
    <property type="component" value="Unassembled WGS sequence"/>
</dbReference>
<feature type="compositionally biased region" description="Polar residues" evidence="1">
    <location>
        <begin position="190"/>
        <end position="206"/>
    </location>
</feature>
<feature type="region of interest" description="Disordered" evidence="1">
    <location>
        <begin position="142"/>
        <end position="238"/>
    </location>
</feature>
<feature type="compositionally biased region" description="Polar residues" evidence="1">
    <location>
        <begin position="227"/>
        <end position="238"/>
    </location>
</feature>
<evidence type="ECO:0000313" key="2">
    <source>
        <dbReference type="EMBL" id="CAB3228504.1"/>
    </source>
</evidence>